<evidence type="ECO:0000256" key="1">
    <source>
        <dbReference type="SAM" id="SignalP"/>
    </source>
</evidence>
<feature type="chain" id="PRO_5021498420" evidence="1">
    <location>
        <begin position="19"/>
        <end position="169"/>
    </location>
</feature>
<dbReference type="FunFam" id="3.40.33.10:FF:000010">
    <property type="entry name" value="Predicted protein"/>
    <property type="match status" value="1"/>
</dbReference>
<name>A0A4Y8SEP0_9SPHI</name>
<dbReference type="PRINTS" id="PR00837">
    <property type="entry name" value="V5TPXLIKE"/>
</dbReference>
<dbReference type="SUPFAM" id="SSF55797">
    <property type="entry name" value="PR-1-like"/>
    <property type="match status" value="1"/>
</dbReference>
<evidence type="ECO:0000313" key="3">
    <source>
        <dbReference type="EMBL" id="TFF37141.1"/>
    </source>
</evidence>
<dbReference type="Proteomes" id="UP000297540">
    <property type="component" value="Unassembled WGS sequence"/>
</dbReference>
<evidence type="ECO:0000313" key="4">
    <source>
        <dbReference type="Proteomes" id="UP000297540"/>
    </source>
</evidence>
<dbReference type="PANTHER" id="PTHR10334">
    <property type="entry name" value="CYSTEINE-RICH SECRETORY PROTEIN-RELATED"/>
    <property type="match status" value="1"/>
</dbReference>
<comment type="caution">
    <text evidence="3">The sequence shown here is derived from an EMBL/GenBank/DDBJ whole genome shotgun (WGS) entry which is preliminary data.</text>
</comment>
<dbReference type="Pfam" id="PF00188">
    <property type="entry name" value="CAP"/>
    <property type="match status" value="1"/>
</dbReference>
<keyword evidence="4" id="KW-1185">Reference proteome</keyword>
<dbReference type="RefSeq" id="WP_133231427.1">
    <property type="nucleotide sequence ID" value="NZ_SOZE01000012.1"/>
</dbReference>
<proteinExistence type="predicted"/>
<feature type="signal peptide" evidence="1">
    <location>
        <begin position="1"/>
        <end position="18"/>
    </location>
</feature>
<feature type="domain" description="SCP" evidence="2">
    <location>
        <begin position="32"/>
        <end position="162"/>
    </location>
</feature>
<dbReference type="GO" id="GO:0005576">
    <property type="term" value="C:extracellular region"/>
    <property type="evidence" value="ECO:0007669"/>
    <property type="project" value="InterPro"/>
</dbReference>
<dbReference type="InterPro" id="IPR014044">
    <property type="entry name" value="CAP_dom"/>
</dbReference>
<keyword evidence="1" id="KW-0732">Signal</keyword>
<organism evidence="3 4">
    <name type="scientific">Mucilaginibacter psychrotolerans</name>
    <dbReference type="NCBI Taxonomy" id="1524096"/>
    <lineage>
        <taxon>Bacteria</taxon>
        <taxon>Pseudomonadati</taxon>
        <taxon>Bacteroidota</taxon>
        <taxon>Sphingobacteriia</taxon>
        <taxon>Sphingobacteriales</taxon>
        <taxon>Sphingobacteriaceae</taxon>
        <taxon>Mucilaginibacter</taxon>
    </lineage>
</organism>
<dbReference type="InterPro" id="IPR001283">
    <property type="entry name" value="CRISP-related"/>
</dbReference>
<dbReference type="PROSITE" id="PS01009">
    <property type="entry name" value="CRISP_1"/>
    <property type="match status" value="1"/>
</dbReference>
<dbReference type="InterPro" id="IPR034113">
    <property type="entry name" value="SCP_GAPR1-like"/>
</dbReference>
<accession>A0A4Y8SEP0</accession>
<protein>
    <submittedName>
        <fullName evidence="3">SCP-like extracellular</fullName>
    </submittedName>
</protein>
<evidence type="ECO:0000259" key="2">
    <source>
        <dbReference type="SMART" id="SM00198"/>
    </source>
</evidence>
<dbReference type="InterPro" id="IPR035940">
    <property type="entry name" value="CAP_sf"/>
</dbReference>
<dbReference type="OrthoDB" id="9794228at2"/>
<dbReference type="AlphaFoldDB" id="A0A4Y8SEP0"/>
<dbReference type="Gene3D" id="3.40.33.10">
    <property type="entry name" value="CAP"/>
    <property type="match status" value="1"/>
</dbReference>
<sequence>MTKYLIACLLFISAYAHAQGTNDATGSKISVADAQKVLNHHNMARKEVGVQPLTWSKELSAYAQQWADHLAATATFSHRPNNQYGENIFMGSSNYTPLDASESWYSEKKDYTYGKFTGKGGTGHYTQMVWQNTTQVGVGVAISASGDIYVVANYAPAGNYIGEHPYQRQ</sequence>
<dbReference type="CDD" id="cd05382">
    <property type="entry name" value="CAP_GAPR1-like"/>
    <property type="match status" value="1"/>
</dbReference>
<reference evidence="3 4" key="1">
    <citation type="journal article" date="2017" name="Int. J. Syst. Evol. Microbiol.">
        <title>Mucilaginibacterpsychrotolerans sp. nov., isolated from peatlands.</title>
        <authorList>
            <person name="Deng Y."/>
            <person name="Shen L."/>
            <person name="Xu B."/>
            <person name="Liu Y."/>
            <person name="Gu Z."/>
            <person name="Liu H."/>
            <person name="Zhou Y."/>
        </authorList>
    </citation>
    <scope>NUCLEOTIDE SEQUENCE [LARGE SCALE GENOMIC DNA]</scope>
    <source>
        <strain evidence="3 4">NH7-4</strain>
    </source>
</reference>
<dbReference type="InterPro" id="IPR018244">
    <property type="entry name" value="Allrgn_V5/Tpx1_CS"/>
</dbReference>
<dbReference type="SMART" id="SM00198">
    <property type="entry name" value="SCP"/>
    <property type="match status" value="1"/>
</dbReference>
<dbReference type="EMBL" id="SOZE01000012">
    <property type="protein sequence ID" value="TFF37141.1"/>
    <property type="molecule type" value="Genomic_DNA"/>
</dbReference>
<gene>
    <name evidence="3" type="ORF">E2R66_13750</name>
</gene>